<dbReference type="EMBL" id="CP003154">
    <property type="protein sequence ID" value="AFL74295.1"/>
    <property type="molecule type" value="Genomic_DNA"/>
</dbReference>
<dbReference type="GO" id="GO:0016491">
    <property type="term" value="F:oxidoreductase activity"/>
    <property type="evidence" value="ECO:0007669"/>
    <property type="project" value="InterPro"/>
</dbReference>
<dbReference type="InterPro" id="IPR036249">
    <property type="entry name" value="Thioredoxin-like_sf"/>
</dbReference>
<dbReference type="Pfam" id="PF00578">
    <property type="entry name" value="AhpC-TSA"/>
    <property type="match status" value="1"/>
</dbReference>
<name>I3YBC7_THIV6</name>
<feature type="domain" description="Thioredoxin" evidence="1">
    <location>
        <begin position="68"/>
        <end position="220"/>
    </location>
</feature>
<gene>
    <name evidence="2" type="ordered locus">Thivi_2349</name>
</gene>
<dbReference type="Proteomes" id="UP000006062">
    <property type="component" value="Chromosome"/>
</dbReference>
<proteinExistence type="predicted"/>
<dbReference type="InterPro" id="IPR000866">
    <property type="entry name" value="AhpC/TSA"/>
</dbReference>
<dbReference type="Gene3D" id="3.40.30.10">
    <property type="entry name" value="Glutaredoxin"/>
    <property type="match status" value="1"/>
</dbReference>
<reference evidence="2 3" key="1">
    <citation type="submission" date="2012-06" db="EMBL/GenBank/DDBJ databases">
        <title>Complete sequence of Thiocystis violascens DSM 198.</title>
        <authorList>
            <consortium name="US DOE Joint Genome Institute"/>
            <person name="Lucas S."/>
            <person name="Han J."/>
            <person name="Lapidus A."/>
            <person name="Cheng J.-F."/>
            <person name="Goodwin L."/>
            <person name="Pitluck S."/>
            <person name="Peters L."/>
            <person name="Ovchinnikova G."/>
            <person name="Teshima H."/>
            <person name="Detter J.C."/>
            <person name="Han C."/>
            <person name="Tapia R."/>
            <person name="Land M."/>
            <person name="Hauser L."/>
            <person name="Kyrpides N."/>
            <person name="Ivanova N."/>
            <person name="Pagani I."/>
            <person name="Vogl K."/>
            <person name="Liu Z."/>
            <person name="Frigaard N.-U."/>
            <person name="Bryant D."/>
            <person name="Woyke T."/>
        </authorList>
    </citation>
    <scope>NUCLEOTIDE SEQUENCE [LARGE SCALE GENOMIC DNA]</scope>
    <source>
        <strain evidence="3">ATCC 17096 / DSM 198 / 6111</strain>
    </source>
</reference>
<sequence length="244" mass="26849">MRATGVGRLKGHVARKRAPRMADDAKMRTAAVCWTGLEFATIPVPCAEGFSYLLTRRFPMASLETPVCDFGSPAPNFSLPGVDGKTWTRDDCKGERGLLVMFICNHCPYVQAVRDRIVRDAKELAALGIGCVAIMSNDVNDYPEDSFENMQRVAEEFAFPFPYLLDESQAVARAYGAVCTPDFFGYDANLGLQYRGRLDASRKEAAPANVRRDLFEAMKQVAETGAGPADQIPSMGCSIKWRAD</sequence>
<dbReference type="PROSITE" id="PS51352">
    <property type="entry name" value="THIOREDOXIN_2"/>
    <property type="match status" value="1"/>
</dbReference>
<dbReference type="InterPro" id="IPR013766">
    <property type="entry name" value="Thioredoxin_domain"/>
</dbReference>
<evidence type="ECO:0000313" key="2">
    <source>
        <dbReference type="EMBL" id="AFL74295.1"/>
    </source>
</evidence>
<dbReference type="HOGENOM" id="CLU_076204_1_0_6"/>
<protein>
    <submittedName>
        <fullName evidence="2">Peroxiredoxin</fullName>
    </submittedName>
</protein>
<dbReference type="SUPFAM" id="SSF52833">
    <property type="entry name" value="Thioredoxin-like"/>
    <property type="match status" value="1"/>
</dbReference>
<dbReference type="GO" id="GO:0016209">
    <property type="term" value="F:antioxidant activity"/>
    <property type="evidence" value="ECO:0007669"/>
    <property type="project" value="InterPro"/>
</dbReference>
<dbReference type="eggNOG" id="COG1225">
    <property type="taxonomic scope" value="Bacteria"/>
</dbReference>
<dbReference type="PANTHER" id="PTHR43640:SF1">
    <property type="entry name" value="THIOREDOXIN-DEPENDENT PEROXIREDOXIN"/>
    <property type="match status" value="1"/>
</dbReference>
<dbReference type="InterPro" id="IPR047262">
    <property type="entry name" value="PRX-like1"/>
</dbReference>
<dbReference type="AlphaFoldDB" id="I3YBC7"/>
<dbReference type="CDD" id="cd02969">
    <property type="entry name" value="PRX_like1"/>
    <property type="match status" value="1"/>
</dbReference>
<evidence type="ECO:0000313" key="3">
    <source>
        <dbReference type="Proteomes" id="UP000006062"/>
    </source>
</evidence>
<accession>I3YBC7</accession>
<dbReference type="PANTHER" id="PTHR43640">
    <property type="entry name" value="OS07G0260300 PROTEIN"/>
    <property type="match status" value="1"/>
</dbReference>
<keyword evidence="3" id="KW-1185">Reference proteome</keyword>
<evidence type="ECO:0000259" key="1">
    <source>
        <dbReference type="PROSITE" id="PS51352"/>
    </source>
</evidence>
<dbReference type="STRING" id="765911.Thivi_2349"/>
<organism evidence="2 3">
    <name type="scientific">Thiocystis violascens (strain ATCC 17096 / DSM 198 / 6111)</name>
    <name type="common">Chromatium violascens</name>
    <dbReference type="NCBI Taxonomy" id="765911"/>
    <lineage>
        <taxon>Bacteria</taxon>
        <taxon>Pseudomonadati</taxon>
        <taxon>Pseudomonadota</taxon>
        <taxon>Gammaproteobacteria</taxon>
        <taxon>Chromatiales</taxon>
        <taxon>Chromatiaceae</taxon>
        <taxon>Thiocystis</taxon>
    </lineage>
</organism>
<dbReference type="KEGG" id="tvi:Thivi_2349"/>